<accession>A0A1I5ABJ7</accession>
<dbReference type="EMBL" id="FOVR01000001">
    <property type="protein sequence ID" value="SFN59783.1"/>
    <property type="molecule type" value="Genomic_DNA"/>
</dbReference>
<feature type="transmembrane region" description="Helical" evidence="1">
    <location>
        <begin position="6"/>
        <end position="22"/>
    </location>
</feature>
<keyword evidence="1" id="KW-0812">Transmembrane</keyword>
<reference evidence="2 3" key="1">
    <citation type="submission" date="2016-10" db="EMBL/GenBank/DDBJ databases">
        <authorList>
            <person name="de Groot N.N."/>
        </authorList>
    </citation>
    <scope>NUCLEOTIDE SEQUENCE [LARGE SCALE GENOMIC DNA]</scope>
    <source>
        <strain evidence="2 3">CGMCC 1.9157</strain>
    </source>
</reference>
<dbReference type="RefSeq" id="WP_139229180.1">
    <property type="nucleotide sequence ID" value="NZ_FOVR01000001.1"/>
</dbReference>
<dbReference type="AlphaFoldDB" id="A0A1I5ABJ7"/>
<protein>
    <submittedName>
        <fullName evidence="2">Uncharacterized protein</fullName>
    </submittedName>
</protein>
<name>A0A1I5ABJ7_9HYPH</name>
<keyword evidence="1" id="KW-1133">Transmembrane helix</keyword>
<evidence type="ECO:0000313" key="3">
    <source>
        <dbReference type="Proteomes" id="UP000199236"/>
    </source>
</evidence>
<organism evidence="2 3">
    <name type="scientific">Cohaesibacter marisflavi</name>
    <dbReference type="NCBI Taxonomy" id="655353"/>
    <lineage>
        <taxon>Bacteria</taxon>
        <taxon>Pseudomonadati</taxon>
        <taxon>Pseudomonadota</taxon>
        <taxon>Alphaproteobacteria</taxon>
        <taxon>Hyphomicrobiales</taxon>
        <taxon>Cohaesibacteraceae</taxon>
    </lineage>
</organism>
<sequence>MLTLNTSIAPLIFAGLIGYFGLKSIRDKAKHQTQKHTDTTVKPLRLTRSAEDAIMASKRARGPQDLEQKLLLAYREAKTFKDPTFARMIEAELREIRSSKRSNKATPPKN</sequence>
<keyword evidence="1" id="KW-0472">Membrane</keyword>
<keyword evidence="3" id="KW-1185">Reference proteome</keyword>
<evidence type="ECO:0000313" key="2">
    <source>
        <dbReference type="EMBL" id="SFN59783.1"/>
    </source>
</evidence>
<proteinExistence type="predicted"/>
<evidence type="ECO:0000256" key="1">
    <source>
        <dbReference type="SAM" id="Phobius"/>
    </source>
</evidence>
<dbReference type="Proteomes" id="UP000199236">
    <property type="component" value="Unassembled WGS sequence"/>
</dbReference>
<gene>
    <name evidence="2" type="ORF">SAMN04488056_101423</name>
</gene>